<evidence type="ECO:0000313" key="1">
    <source>
        <dbReference type="EMBL" id="KAK1797818.1"/>
    </source>
</evidence>
<dbReference type="AlphaFoldDB" id="A0AAD8ZE38"/>
<name>A0AAD8ZE38_9TELE</name>
<reference evidence="1" key="1">
    <citation type="submission" date="2023-03" db="EMBL/GenBank/DDBJ databases">
        <title>Electrophorus voltai genome.</title>
        <authorList>
            <person name="Bian C."/>
        </authorList>
    </citation>
    <scope>NUCLEOTIDE SEQUENCE</scope>
    <source>
        <strain evidence="1">CB-2022</strain>
        <tissue evidence="1">Muscle</tissue>
    </source>
</reference>
<sequence length="133" mass="14467">MKMEKSSLHLLHAEEWSPARPGPEAWTPSLLTHRLIQECLRSWSFMDFPSTPSTLRSVPMTSTLPGALHRAAQINTSTAAPLSLKQSIKLPRLLFTRPVDVPAAVSPSRSEAILVAPPKSLLHQVEGVAEGDG</sequence>
<dbReference type="Proteomes" id="UP001239994">
    <property type="component" value="Unassembled WGS sequence"/>
</dbReference>
<dbReference type="EMBL" id="JAROKS010000013">
    <property type="protein sequence ID" value="KAK1797818.1"/>
    <property type="molecule type" value="Genomic_DNA"/>
</dbReference>
<organism evidence="1 2">
    <name type="scientific">Electrophorus voltai</name>
    <dbReference type="NCBI Taxonomy" id="2609070"/>
    <lineage>
        <taxon>Eukaryota</taxon>
        <taxon>Metazoa</taxon>
        <taxon>Chordata</taxon>
        <taxon>Craniata</taxon>
        <taxon>Vertebrata</taxon>
        <taxon>Euteleostomi</taxon>
        <taxon>Actinopterygii</taxon>
        <taxon>Neopterygii</taxon>
        <taxon>Teleostei</taxon>
        <taxon>Ostariophysi</taxon>
        <taxon>Gymnotiformes</taxon>
        <taxon>Gymnotoidei</taxon>
        <taxon>Gymnotidae</taxon>
        <taxon>Electrophorus</taxon>
    </lineage>
</organism>
<proteinExistence type="predicted"/>
<gene>
    <name evidence="1" type="ORF">P4O66_008173</name>
</gene>
<protein>
    <submittedName>
        <fullName evidence="1">Uncharacterized protein</fullName>
    </submittedName>
</protein>
<evidence type="ECO:0000313" key="2">
    <source>
        <dbReference type="Proteomes" id="UP001239994"/>
    </source>
</evidence>
<comment type="caution">
    <text evidence="1">The sequence shown here is derived from an EMBL/GenBank/DDBJ whole genome shotgun (WGS) entry which is preliminary data.</text>
</comment>
<keyword evidence="2" id="KW-1185">Reference proteome</keyword>
<accession>A0AAD8ZE38</accession>